<dbReference type="GO" id="GO:0006913">
    <property type="term" value="P:nucleocytoplasmic transport"/>
    <property type="evidence" value="ECO:0007669"/>
    <property type="project" value="TreeGrafter"/>
</dbReference>
<evidence type="ECO:0000313" key="6">
    <source>
        <dbReference type="Proteomes" id="UP000006671"/>
    </source>
</evidence>
<accession>D2UZ47</accession>
<dbReference type="OrthoDB" id="10318856at2759"/>
<keyword evidence="6" id="KW-1185">Reference proteome</keyword>
<dbReference type="InterPro" id="IPR027038">
    <property type="entry name" value="RanGap"/>
</dbReference>
<name>D2UZ47_NAEGR</name>
<dbReference type="RefSeq" id="XP_002682834.1">
    <property type="nucleotide sequence ID" value="XM_002682788.1"/>
</dbReference>
<dbReference type="EMBL" id="GG738846">
    <property type="protein sequence ID" value="EFC50090.1"/>
    <property type="molecule type" value="Genomic_DNA"/>
</dbReference>
<evidence type="ECO:0000256" key="2">
    <source>
        <dbReference type="ARBA" id="ARBA00022614"/>
    </source>
</evidence>
<feature type="region of interest" description="Disordered" evidence="4">
    <location>
        <begin position="603"/>
        <end position="626"/>
    </location>
</feature>
<feature type="compositionally biased region" description="Low complexity" evidence="4">
    <location>
        <begin position="1717"/>
        <end position="1733"/>
    </location>
</feature>
<feature type="region of interest" description="Disordered" evidence="4">
    <location>
        <begin position="1497"/>
        <end position="1772"/>
    </location>
</feature>
<dbReference type="SUPFAM" id="SSF52047">
    <property type="entry name" value="RNI-like"/>
    <property type="match status" value="1"/>
</dbReference>
<dbReference type="eggNOG" id="KOG4308">
    <property type="taxonomic scope" value="Eukaryota"/>
</dbReference>
<dbReference type="Gene3D" id="3.80.10.10">
    <property type="entry name" value="Ribonuclease Inhibitor"/>
    <property type="match status" value="2"/>
</dbReference>
<dbReference type="GO" id="GO:0031267">
    <property type="term" value="F:small GTPase binding"/>
    <property type="evidence" value="ECO:0007669"/>
    <property type="project" value="TreeGrafter"/>
</dbReference>
<keyword evidence="2" id="KW-0433">Leucine-rich repeat</keyword>
<dbReference type="SMART" id="SM00368">
    <property type="entry name" value="LRR_RI"/>
    <property type="match status" value="5"/>
</dbReference>
<dbReference type="InterPro" id="IPR032675">
    <property type="entry name" value="LRR_dom_sf"/>
</dbReference>
<dbReference type="Proteomes" id="UP000006671">
    <property type="component" value="Unassembled WGS sequence"/>
</dbReference>
<dbReference type="GO" id="GO:0048471">
    <property type="term" value="C:perinuclear region of cytoplasm"/>
    <property type="evidence" value="ECO:0007669"/>
    <property type="project" value="TreeGrafter"/>
</dbReference>
<protein>
    <submittedName>
        <fullName evidence="5">Predicted protein</fullName>
    </submittedName>
</protein>
<proteinExistence type="predicted"/>
<dbReference type="KEGG" id="ngr:NAEGRDRAFT_45393"/>
<dbReference type="GO" id="GO:0005096">
    <property type="term" value="F:GTPase activator activity"/>
    <property type="evidence" value="ECO:0007669"/>
    <property type="project" value="UniProtKB-KW"/>
</dbReference>
<evidence type="ECO:0000256" key="1">
    <source>
        <dbReference type="ARBA" id="ARBA00022468"/>
    </source>
</evidence>
<dbReference type="InParanoid" id="D2UZ47"/>
<feature type="compositionally biased region" description="Acidic residues" evidence="4">
    <location>
        <begin position="1552"/>
        <end position="1564"/>
    </location>
</feature>
<evidence type="ECO:0000256" key="3">
    <source>
        <dbReference type="ARBA" id="ARBA00022737"/>
    </source>
</evidence>
<feature type="compositionally biased region" description="Low complexity" evidence="4">
    <location>
        <begin position="1602"/>
        <end position="1621"/>
    </location>
</feature>
<dbReference type="PANTHER" id="PTHR24113">
    <property type="entry name" value="RAN GTPASE-ACTIVATING PROTEIN 1"/>
    <property type="match status" value="1"/>
</dbReference>
<dbReference type="VEuPathDB" id="AmoebaDB:NAEGRDRAFT_45393"/>
<evidence type="ECO:0000256" key="4">
    <source>
        <dbReference type="SAM" id="MobiDB-lite"/>
    </source>
</evidence>
<feature type="region of interest" description="Disordered" evidence="4">
    <location>
        <begin position="527"/>
        <end position="559"/>
    </location>
</feature>
<reference evidence="5 6" key="1">
    <citation type="journal article" date="2010" name="Cell">
        <title>The genome of Naegleria gruberi illuminates early eukaryotic versatility.</title>
        <authorList>
            <person name="Fritz-Laylin L.K."/>
            <person name="Prochnik S.E."/>
            <person name="Ginger M.L."/>
            <person name="Dacks J.B."/>
            <person name="Carpenter M.L."/>
            <person name="Field M.C."/>
            <person name="Kuo A."/>
            <person name="Paredez A."/>
            <person name="Chapman J."/>
            <person name="Pham J."/>
            <person name="Shu S."/>
            <person name="Neupane R."/>
            <person name="Cipriano M."/>
            <person name="Mancuso J."/>
            <person name="Tu H."/>
            <person name="Salamov A."/>
            <person name="Lindquist E."/>
            <person name="Shapiro H."/>
            <person name="Lucas S."/>
            <person name="Grigoriev I.V."/>
            <person name="Cande W.Z."/>
            <person name="Fulton C."/>
            <person name="Rokhsar D.S."/>
            <person name="Dawson S.C."/>
        </authorList>
    </citation>
    <scope>NUCLEOTIDE SEQUENCE [LARGE SCALE GENOMIC DNA]</scope>
    <source>
        <strain evidence="5 6">NEG-M</strain>
    </source>
</reference>
<feature type="compositionally biased region" description="Basic residues" evidence="4">
    <location>
        <begin position="1648"/>
        <end position="1657"/>
    </location>
</feature>
<organism evidence="6">
    <name type="scientific">Naegleria gruberi</name>
    <name type="common">Amoeba</name>
    <dbReference type="NCBI Taxonomy" id="5762"/>
    <lineage>
        <taxon>Eukaryota</taxon>
        <taxon>Discoba</taxon>
        <taxon>Heterolobosea</taxon>
        <taxon>Tetramitia</taxon>
        <taxon>Eutetramitia</taxon>
        <taxon>Vahlkampfiidae</taxon>
        <taxon>Naegleria</taxon>
    </lineage>
</organism>
<sequence>MEDDDTSAYQFGEFISSYAFPQSIHTIELNTTMDILLVNNFLYRIPSMERLLMIEHSSDERIKFSPCGEYIIKINQVDNHMKMYHIDNKLEEIQVNNNSIVDLMCDELIYDIEWIKLEKTRTEHYLDTFLIKFDPNHMAVSGAMEQNQQNQQQQQLEPTSCIKFETSKNLLILYLKNQLLDNNYSALLLLNGKLPIMRLKSLDHIKKVNHKKDLNIDKFGKSLNILPILENVNECRKDITKSWSDFFANSVFVKLEHLDIFELISTRLNYINMELFASVEEAFYAKLLISFNHIIDRIDNGFSLIFSYLEYLISNLNDLDLQELFLLVNDYYYEWKVKVCENIKSILICLSDIQSQKSNINPNVESNFKFYNFDKFNQSIESLQKKILNSHYFNVMEVLDAQKHLKFNYEYCKNSSEHYYYVSDNTLYIFNDTLEDRQEPIQIVCGLADETVDEVYLYKENRFIVKTPHTILYIADNNIVKYLQFEDEITKFTISTILRKGSTASLYRNKLSSASLNNSILSNNSSNNSSLNLNSSSLPNKKQQQSIPSHQNTSSIGSNKVNYHPVSLVQIPASTLPPTVSIQLAPTFEKNKDIKISLSSKSLSNSSQFGNNQQVNQQPKSKDQSFHASKLYSDILESSLQSIYQHSSLQEPNPPTIASSISGLDYIKDLYSNNNSFVLEDSSHLNNSIDNQVQEEEQSNNNNNSHTNSSLVLETIKQDINGIDELILFSPLSGMNETTCFDIDLSNESGDDLFDSLSYLINYKNINLLNLSNCHLKFNTLSLPFKEIRLIKILDLSNNGLVCNDIKCLCENLKQSSTLQELILSNNLISNKGIVSIGKYLTEKNNLKKLHLKNNRFTALGCKALCYGMMLNTNLIYLNLSNNNLQGNNLGDFITKKLFSSLSVNSSIHTIYLKNNGITDECTNTINLCLKNNSKLLYLDLSQNKLSSRSIFLLTETCKIFKKNIVILTKDQIVSNENDQEEEETHSTYSCADSGRTELLQLQDHYGSIPTQQNKVQVIEEEMTSPESISVADIANTSDIISEHSEPSYPYFDMLMNVPHIEVKLPIYYDDEQEEELAATDHNDEDGAPCDGSVLIECEEEIDEEDQCFNEDDIVGTFLSNLSSNYPYLNGASLLSVNERAQEIVYSDSETQSETDHNETTVPMNDNLENLLLDNNSFHNLLETTGSDFNTSSLSSTSHQPKNINKPLEKIDGVVQKQKHKTPTVDEYDGEIGDRSKLLDKILAANQVETDELAEVVDEGDWIELKKKKRKPVKKHTRLAHIMQIAPGLHVMRRQILTILFQLEIENGKLKSIPAQRIARACKFVIKESPKLNNELRYFDDRFRNWQKPIRNMNELKMTKAALERITIYIEKKLENMCRWGWVITMAKKHRTLYAESFLTGKELMEGKYDINKSVNFNALARRYNFFTPEEEALEKRVEASGLNSIDQVFSILENADITNPDSNLFALTHLDNALKKPQVMERLTNTGGEFIARLKQERDQQRAQEQRNRQTRANSNINHSDDDDDDDDESFSMEEEEPPKKSSKKRKKLEEDDDDDDSLSEVEEPPKKPKKLFASSSPKPLVVAQMLKKASSKSSKESSSKKSSSSSSSSSKPLVVAQQAKKSKKSSDSASASSSSNPQPAVAEPAKKKKKKKKKKQSDASATPAVVTPPNNSSKKRKNQNDNDIAQPSSKKSKKSSDSSATTQVAPQPSKKSKQSSDSSKPSKPLVAAQQSKKAKKSSAPPSKPPVAESSTNPSQGEPAKKKKKKKKKKK</sequence>
<dbReference type="PANTHER" id="PTHR24113:SF12">
    <property type="entry name" value="RAN GTPASE-ACTIVATING PROTEIN 1"/>
    <property type="match status" value="1"/>
</dbReference>
<dbReference type="GO" id="GO:0005634">
    <property type="term" value="C:nucleus"/>
    <property type="evidence" value="ECO:0007669"/>
    <property type="project" value="TreeGrafter"/>
</dbReference>
<feature type="compositionally biased region" description="Polar residues" evidence="4">
    <location>
        <begin position="539"/>
        <end position="559"/>
    </location>
</feature>
<evidence type="ECO:0000313" key="5">
    <source>
        <dbReference type="EMBL" id="EFC50090.1"/>
    </source>
</evidence>
<dbReference type="GeneID" id="8863221"/>
<feature type="compositionally biased region" description="Basic residues" evidence="4">
    <location>
        <begin position="1762"/>
        <end position="1772"/>
    </location>
</feature>
<dbReference type="GO" id="GO:0005829">
    <property type="term" value="C:cytosol"/>
    <property type="evidence" value="ECO:0007669"/>
    <property type="project" value="TreeGrafter"/>
</dbReference>
<feature type="compositionally biased region" description="Polar residues" evidence="4">
    <location>
        <begin position="608"/>
        <end position="619"/>
    </location>
</feature>
<gene>
    <name evidence="5" type="ORF">NAEGRDRAFT_45393</name>
</gene>
<feature type="compositionally biased region" description="Low complexity" evidence="4">
    <location>
        <begin position="527"/>
        <end position="538"/>
    </location>
</feature>
<keyword evidence="1" id="KW-0343">GTPase activation</keyword>
<keyword evidence="3" id="KW-0677">Repeat</keyword>
<feature type="compositionally biased region" description="Basic and acidic residues" evidence="4">
    <location>
        <begin position="1497"/>
        <end position="1509"/>
    </location>
</feature>
<feature type="compositionally biased region" description="Acidic residues" evidence="4">
    <location>
        <begin position="1522"/>
        <end position="1538"/>
    </location>
</feature>